<gene>
    <name evidence="2" type="ORF">PUW23_20730</name>
</gene>
<feature type="region of interest" description="Disordered" evidence="1">
    <location>
        <begin position="77"/>
        <end position="110"/>
    </location>
</feature>
<accession>A0AAX3MWB4</accession>
<dbReference type="EMBL" id="CP118101">
    <property type="protein sequence ID" value="WDH81895.1"/>
    <property type="molecule type" value="Genomic_DNA"/>
</dbReference>
<sequence>MKKRGKFKTSQNAAKHRFGIDPDTSELALLDQLNAERERAKARQQSKLKAEAESTVLEEPASKEKASIASAVMYPSLFKKRKQPRQPLSPRHHPLLRQIKRCSRRQTIAR</sequence>
<evidence type="ECO:0000256" key="1">
    <source>
        <dbReference type="SAM" id="MobiDB-lite"/>
    </source>
</evidence>
<dbReference type="AlphaFoldDB" id="A0AAX3MWB4"/>
<organism evidence="2 3">
    <name type="scientific">Paenibacillus urinalis</name>
    <dbReference type="NCBI Taxonomy" id="521520"/>
    <lineage>
        <taxon>Bacteria</taxon>
        <taxon>Bacillati</taxon>
        <taxon>Bacillota</taxon>
        <taxon>Bacilli</taxon>
        <taxon>Bacillales</taxon>
        <taxon>Paenibacillaceae</taxon>
        <taxon>Paenibacillus</taxon>
    </lineage>
</organism>
<dbReference type="RefSeq" id="WP_274359031.1">
    <property type="nucleotide sequence ID" value="NZ_CP118101.1"/>
</dbReference>
<reference evidence="2" key="1">
    <citation type="submission" date="2023-02" db="EMBL/GenBank/DDBJ databases">
        <title>Pathogen: clinical or host-associated sample.</title>
        <authorList>
            <person name="Hergert J."/>
            <person name="Casey R."/>
            <person name="Wagner J."/>
            <person name="Young E.L."/>
            <person name="Oakeson K.F."/>
        </authorList>
    </citation>
    <scope>NUCLEOTIDE SEQUENCE</scope>
    <source>
        <strain evidence="2">2022CK-00830</strain>
    </source>
</reference>
<evidence type="ECO:0000313" key="2">
    <source>
        <dbReference type="EMBL" id="WDH81895.1"/>
    </source>
</evidence>
<name>A0AAX3MWB4_9BACL</name>
<feature type="region of interest" description="Disordered" evidence="1">
    <location>
        <begin position="36"/>
        <end position="65"/>
    </location>
</feature>
<protein>
    <submittedName>
        <fullName evidence="2">Uncharacterized protein</fullName>
    </submittedName>
</protein>
<evidence type="ECO:0000313" key="3">
    <source>
        <dbReference type="Proteomes" id="UP001220962"/>
    </source>
</evidence>
<feature type="compositionally biased region" description="Basic residues" evidence="1">
    <location>
        <begin position="78"/>
        <end position="104"/>
    </location>
</feature>
<dbReference type="Proteomes" id="UP001220962">
    <property type="component" value="Chromosome"/>
</dbReference>
<proteinExistence type="predicted"/>